<keyword evidence="2" id="KW-1185">Reference proteome</keyword>
<sequence length="139" mass="15766">MKQPINNRRSGRNKHNMEPLNINIDSCNYDDLILPPDAEGEEKTVYDAIIRTNGLSGTEKIFSVPQNSNNSSTVLKQYLQNFCGKNVCVAFWNQTGSKFEKCGVLSDVGADYLSIKEHKTRRLTIMNIEKIKYISVFCV</sequence>
<dbReference type="GeneID" id="98063369"/>
<evidence type="ECO:0000313" key="2">
    <source>
        <dbReference type="Proteomes" id="UP000235589"/>
    </source>
</evidence>
<dbReference type="KEGG" id="mpec:B9O19_01992"/>
<evidence type="ECO:0000313" key="1">
    <source>
        <dbReference type="EMBL" id="AUO20136.1"/>
    </source>
</evidence>
<name>A0A2K9P4E5_9FIRM</name>
<dbReference type="Proteomes" id="UP000235589">
    <property type="component" value="Chromosome"/>
</dbReference>
<organism evidence="1 2">
    <name type="scientific">Monoglobus pectinilyticus</name>
    <dbReference type="NCBI Taxonomy" id="1981510"/>
    <lineage>
        <taxon>Bacteria</taxon>
        <taxon>Bacillati</taxon>
        <taxon>Bacillota</taxon>
        <taxon>Clostridia</taxon>
        <taxon>Monoglobales</taxon>
        <taxon>Monoglobaceae</taxon>
        <taxon>Monoglobus</taxon>
    </lineage>
</organism>
<accession>A0A2K9P4E5</accession>
<dbReference type="RefSeq" id="WP_102366274.1">
    <property type="nucleotide sequence ID" value="NZ_CP020991.1"/>
</dbReference>
<dbReference type="AlphaFoldDB" id="A0A2K9P4E5"/>
<protein>
    <submittedName>
        <fullName evidence="1">Uncharacterized protein</fullName>
    </submittedName>
</protein>
<reference evidence="1 2" key="1">
    <citation type="submission" date="2017-04" db="EMBL/GenBank/DDBJ databases">
        <title>Monoglobus pectinilyticus 14 draft genome.</title>
        <authorList>
            <person name="Kim C."/>
            <person name="Rosendale D.I."/>
            <person name="Kelly W.J."/>
            <person name="Tannock G.W."/>
            <person name="Patchett M.L."/>
            <person name="Jordens J.Z."/>
        </authorList>
    </citation>
    <scope>NUCLEOTIDE SEQUENCE [LARGE SCALE GENOMIC DNA]</scope>
    <source>
        <strain evidence="1 2">14</strain>
    </source>
</reference>
<proteinExistence type="predicted"/>
<dbReference type="EMBL" id="CP020991">
    <property type="protein sequence ID" value="AUO20136.1"/>
    <property type="molecule type" value="Genomic_DNA"/>
</dbReference>
<gene>
    <name evidence="1" type="ORF">B9O19_01992</name>
</gene>